<dbReference type="InterPro" id="IPR042217">
    <property type="entry name" value="T4SS_VirB10/TrbI"/>
</dbReference>
<dbReference type="Proteomes" id="UP000024284">
    <property type="component" value="Unassembled WGS sequence"/>
</dbReference>
<comment type="caution">
    <text evidence="8">The sequence shown here is derived from an EMBL/GenBank/DDBJ whole genome shotgun (WGS) entry which is preliminary data.</text>
</comment>
<dbReference type="STRING" id="76947.GCA_002080435_00218"/>
<feature type="compositionally biased region" description="Basic and acidic residues" evidence="6">
    <location>
        <begin position="1"/>
        <end position="16"/>
    </location>
</feature>
<evidence type="ECO:0000256" key="6">
    <source>
        <dbReference type="SAM" id="MobiDB-lite"/>
    </source>
</evidence>
<feature type="region of interest" description="Disordered" evidence="6">
    <location>
        <begin position="1"/>
        <end position="42"/>
    </location>
</feature>
<dbReference type="InterPro" id="IPR005498">
    <property type="entry name" value="T4SS_VirB10/TraB/TrbI"/>
</dbReference>
<keyword evidence="5 7" id="KW-0472">Membrane</keyword>
<keyword evidence="3 7" id="KW-0812">Transmembrane</keyword>
<accession>A0A086P5I6</accession>
<feature type="transmembrane region" description="Helical" evidence="7">
    <location>
        <begin position="60"/>
        <end position="80"/>
    </location>
</feature>
<evidence type="ECO:0000313" key="8">
    <source>
        <dbReference type="EMBL" id="KFG88654.1"/>
    </source>
</evidence>
<keyword evidence="9" id="KW-1185">Reference proteome</keyword>
<evidence type="ECO:0000256" key="2">
    <source>
        <dbReference type="ARBA" id="ARBA00010265"/>
    </source>
</evidence>
<protein>
    <submittedName>
        <fullName evidence="8">Conjugal transfer protein trbI</fullName>
    </submittedName>
</protein>
<dbReference type="PATRIC" id="fig|1219045.3.peg.3543"/>
<comment type="subcellular location">
    <subcellularLocation>
        <location evidence="1">Membrane</location>
        <topology evidence="1">Single-pass membrane protein</topology>
    </subcellularLocation>
</comment>
<dbReference type="eggNOG" id="COG2948">
    <property type="taxonomic scope" value="Bacteria"/>
</dbReference>
<comment type="similarity">
    <text evidence="2">Belongs to the TrbI/VirB10 family.</text>
</comment>
<dbReference type="Pfam" id="PF03743">
    <property type="entry name" value="TrbI"/>
    <property type="match status" value="1"/>
</dbReference>
<keyword evidence="4 7" id="KW-1133">Transmembrane helix</keyword>
<evidence type="ECO:0000256" key="4">
    <source>
        <dbReference type="ARBA" id="ARBA00022989"/>
    </source>
</evidence>
<evidence type="ECO:0000256" key="3">
    <source>
        <dbReference type="ARBA" id="ARBA00022692"/>
    </source>
</evidence>
<dbReference type="RefSeq" id="WP_231568076.1">
    <property type="nucleotide sequence ID" value="NZ_BCZD01000014.1"/>
</dbReference>
<name>A0A086P5I6_SPHHM</name>
<organism evidence="8 9">
    <name type="scientific">Sphingobium herbicidovorans (strain ATCC 700291 / DSM 11019 / CCUG 56400 / KCTC 2939 / LMG 18315 / NBRC 16415 / MH)</name>
    <name type="common">Sphingomonas herbicidovorans</name>
    <dbReference type="NCBI Taxonomy" id="1219045"/>
    <lineage>
        <taxon>Bacteria</taxon>
        <taxon>Pseudomonadati</taxon>
        <taxon>Pseudomonadota</taxon>
        <taxon>Alphaproteobacteria</taxon>
        <taxon>Sphingomonadales</taxon>
        <taxon>Sphingomonadaceae</taxon>
        <taxon>Sphingobium</taxon>
    </lineage>
</organism>
<dbReference type="EMBL" id="JFZA02000056">
    <property type="protein sequence ID" value="KFG88654.1"/>
    <property type="molecule type" value="Genomic_DNA"/>
</dbReference>
<dbReference type="CDD" id="cd16429">
    <property type="entry name" value="VirB10"/>
    <property type="match status" value="1"/>
</dbReference>
<reference evidence="8" key="1">
    <citation type="submission" date="2014-08" db="EMBL/GenBank/DDBJ databases">
        <title>Draft genome sequences of Sphingobium herbicidovorans.</title>
        <authorList>
            <person name="Gan H.M."/>
            <person name="Gan H.Y."/>
            <person name="Savka M.A."/>
        </authorList>
    </citation>
    <scope>NUCLEOTIDE SEQUENCE [LARGE SCALE GENOMIC DNA]</scope>
    <source>
        <strain evidence="8">NBRC 16415</strain>
    </source>
</reference>
<gene>
    <name evidence="8" type="ORF">BV98_003488</name>
</gene>
<dbReference type="AlphaFoldDB" id="A0A086P5I6"/>
<proteinExistence type="inferred from homology"/>
<evidence type="ECO:0000256" key="5">
    <source>
        <dbReference type="ARBA" id="ARBA00023136"/>
    </source>
</evidence>
<dbReference type="Gene3D" id="2.40.128.260">
    <property type="entry name" value="Type IV secretion system, VirB10/TraB/TrbI"/>
    <property type="match status" value="1"/>
</dbReference>
<evidence type="ECO:0000256" key="1">
    <source>
        <dbReference type="ARBA" id="ARBA00004167"/>
    </source>
</evidence>
<sequence length="418" mass="43320">MNASDVPDRNVSEDIAPKVGAAPADPAALEQPAPLTPKVDPESLVLRGSPRRVVRFRRELIIGMAAVGALAIAATAWIALSPASFKLAASGDEMFDAQAARSPEALAAAPGSYDAIPKLGSPLPGDLGRPILEHQRKLAGEGEVLPADPAADAAAVAREKALADQAAARQSAVLMLGGRSGAANLTVADTVSAPEKPGETVPGAPASAAATGSAVAASANEVSAHRIRQPASPWIVSSGSIIPANLVTGLDSDLPGLVVAQVSENVYDSITGRTLLIPQGARLLGRYESNIAFGQRRAFVAWQRIIWPDGSSLTLDNAPATDAAGYAGLADQVDFHSWALLKGVGLATLLGVGTELGFGNDESELVRAMRESAQTNGARAGDRIVERNLDIPPTIRVRPGWTLRVIVHRDLVLAPWRP</sequence>
<evidence type="ECO:0000256" key="7">
    <source>
        <dbReference type="SAM" id="Phobius"/>
    </source>
</evidence>
<dbReference type="GO" id="GO:0016020">
    <property type="term" value="C:membrane"/>
    <property type="evidence" value="ECO:0007669"/>
    <property type="project" value="UniProtKB-SubCell"/>
</dbReference>
<evidence type="ECO:0000313" key="9">
    <source>
        <dbReference type="Proteomes" id="UP000024284"/>
    </source>
</evidence>